<proteinExistence type="predicted"/>
<sequence length="81" mass="9755">MMPQRPYLRGTCRRCEKPSQLWLCKDCTALFRDGWLWQVWARLVHWLQRPRVEPTACRHVVWEAFGFSGWRCTDCGREDGQ</sequence>
<accession>A0A6J5L0Z6</accession>
<gene>
    <name evidence="1" type="ORF">UFOVP114_28</name>
</gene>
<organism evidence="1">
    <name type="scientific">uncultured Caudovirales phage</name>
    <dbReference type="NCBI Taxonomy" id="2100421"/>
    <lineage>
        <taxon>Viruses</taxon>
        <taxon>Duplodnaviria</taxon>
        <taxon>Heunggongvirae</taxon>
        <taxon>Uroviricota</taxon>
        <taxon>Caudoviricetes</taxon>
        <taxon>Peduoviridae</taxon>
        <taxon>Maltschvirus</taxon>
        <taxon>Maltschvirus maltsch</taxon>
    </lineage>
</organism>
<dbReference type="EMBL" id="LR796230">
    <property type="protein sequence ID" value="CAB4128384.1"/>
    <property type="molecule type" value="Genomic_DNA"/>
</dbReference>
<reference evidence="1" key="1">
    <citation type="submission" date="2020-04" db="EMBL/GenBank/DDBJ databases">
        <authorList>
            <person name="Chiriac C."/>
            <person name="Salcher M."/>
            <person name="Ghai R."/>
            <person name="Kavagutti S V."/>
        </authorList>
    </citation>
    <scope>NUCLEOTIDE SEQUENCE</scope>
</reference>
<evidence type="ECO:0000313" key="1">
    <source>
        <dbReference type="EMBL" id="CAB4128384.1"/>
    </source>
</evidence>
<name>A0A6J5L0Z6_9CAUD</name>
<protein>
    <submittedName>
        <fullName evidence="1">Uncharacterized protein</fullName>
    </submittedName>
</protein>